<organism evidence="3">
    <name type="scientific">Culex pipiens</name>
    <name type="common">House mosquito</name>
    <dbReference type="NCBI Taxonomy" id="7175"/>
    <lineage>
        <taxon>Eukaryota</taxon>
        <taxon>Metazoa</taxon>
        <taxon>Ecdysozoa</taxon>
        <taxon>Arthropoda</taxon>
        <taxon>Hexapoda</taxon>
        <taxon>Insecta</taxon>
        <taxon>Pterygota</taxon>
        <taxon>Neoptera</taxon>
        <taxon>Endopterygota</taxon>
        <taxon>Diptera</taxon>
        <taxon>Nematocera</taxon>
        <taxon>Culicoidea</taxon>
        <taxon>Culicidae</taxon>
        <taxon>Culicinae</taxon>
        <taxon>Culicini</taxon>
        <taxon>Culex</taxon>
        <taxon>Culex</taxon>
    </lineage>
</organism>
<feature type="domain" description="Large ribosomal subunit protein uL6 N-terminal" evidence="2">
    <location>
        <begin position="24"/>
        <end position="78"/>
    </location>
</feature>
<dbReference type="EMBL" id="HBUE01333377">
    <property type="protein sequence ID" value="CAG6594710.1"/>
    <property type="molecule type" value="Transcribed_RNA"/>
</dbReference>
<evidence type="ECO:0000259" key="2">
    <source>
        <dbReference type="Pfam" id="PF03868"/>
    </source>
</evidence>
<feature type="region of interest" description="Disordered" evidence="1">
    <location>
        <begin position="1"/>
        <end position="31"/>
    </location>
</feature>
<dbReference type="GO" id="GO:0003735">
    <property type="term" value="F:structural constituent of ribosome"/>
    <property type="evidence" value="ECO:0007669"/>
    <property type="project" value="InterPro"/>
</dbReference>
<dbReference type="Pfam" id="PF03868">
    <property type="entry name" value="Ribosomal_L6e_N"/>
    <property type="match status" value="1"/>
</dbReference>
<dbReference type="EMBL" id="HBUE01226625">
    <property type="protein sequence ID" value="CAG6542601.1"/>
    <property type="molecule type" value="Transcribed_RNA"/>
</dbReference>
<protein>
    <submittedName>
        <fullName evidence="3">(northern house mosquito) hypothetical protein</fullName>
    </submittedName>
</protein>
<accession>A0A8D8KKZ8</accession>
<feature type="compositionally biased region" description="Low complexity" evidence="1">
    <location>
        <begin position="9"/>
        <end position="18"/>
    </location>
</feature>
<dbReference type="InterPro" id="IPR005568">
    <property type="entry name" value="Ribosomal_uL6_N"/>
</dbReference>
<sequence length="147" mass="16413">MAPTKEKAAAAPKVAKPGKTGGDQKKKRTNRFKNALLADGVRRYSKGKIAARKALYALKSLKKVRTEKPKVAITVVKKIGGAKNGGERKVLVKKNKSYLPTKSLIRKRSVKWCFRNHKRYIHKTPKFNKVMVLIVSAVNLREIASSC</sequence>
<evidence type="ECO:0000313" key="3">
    <source>
        <dbReference type="EMBL" id="CAG6594710.1"/>
    </source>
</evidence>
<dbReference type="GO" id="GO:0006412">
    <property type="term" value="P:translation"/>
    <property type="evidence" value="ECO:0007669"/>
    <property type="project" value="InterPro"/>
</dbReference>
<proteinExistence type="predicted"/>
<dbReference type="GO" id="GO:0005840">
    <property type="term" value="C:ribosome"/>
    <property type="evidence" value="ECO:0007669"/>
    <property type="project" value="InterPro"/>
</dbReference>
<name>A0A8D8KKZ8_CULPI</name>
<reference evidence="3" key="1">
    <citation type="submission" date="2021-05" db="EMBL/GenBank/DDBJ databases">
        <authorList>
            <person name="Alioto T."/>
            <person name="Alioto T."/>
            <person name="Gomez Garrido J."/>
        </authorList>
    </citation>
    <scope>NUCLEOTIDE SEQUENCE</scope>
</reference>
<dbReference type="AlphaFoldDB" id="A0A8D8KKZ8"/>
<evidence type="ECO:0000256" key="1">
    <source>
        <dbReference type="SAM" id="MobiDB-lite"/>
    </source>
</evidence>